<organism evidence="6 7">
    <name type="scientific">Dongia sedimenti</name>
    <dbReference type="NCBI Taxonomy" id="3064282"/>
    <lineage>
        <taxon>Bacteria</taxon>
        <taxon>Pseudomonadati</taxon>
        <taxon>Pseudomonadota</taxon>
        <taxon>Alphaproteobacteria</taxon>
        <taxon>Rhodospirillales</taxon>
        <taxon>Dongiaceae</taxon>
        <taxon>Dongia</taxon>
    </lineage>
</organism>
<name>A0ABU0YHL5_9PROT</name>
<dbReference type="RefSeq" id="WP_379953519.1">
    <property type="nucleotide sequence ID" value="NZ_JAUYVI010000001.1"/>
</dbReference>
<evidence type="ECO:0000313" key="6">
    <source>
        <dbReference type="EMBL" id="MDQ7246148.1"/>
    </source>
</evidence>
<protein>
    <submittedName>
        <fullName evidence="6">ABC transporter ATP-binding protein</fullName>
    </submittedName>
</protein>
<dbReference type="InterPro" id="IPR051120">
    <property type="entry name" value="ABC_AA/LPS_Transport"/>
</dbReference>
<feature type="region of interest" description="Disordered" evidence="4">
    <location>
        <begin position="1"/>
        <end position="23"/>
    </location>
</feature>
<proteinExistence type="predicted"/>
<keyword evidence="1" id="KW-0813">Transport</keyword>
<dbReference type="PANTHER" id="PTHR45772">
    <property type="entry name" value="CONSERVED COMPONENT OF ABC TRANSPORTER FOR NATURAL AMINO ACIDS-RELATED"/>
    <property type="match status" value="1"/>
</dbReference>
<dbReference type="SMART" id="SM00382">
    <property type="entry name" value="AAA"/>
    <property type="match status" value="1"/>
</dbReference>
<comment type="caution">
    <text evidence="6">The sequence shown here is derived from an EMBL/GenBank/DDBJ whole genome shotgun (WGS) entry which is preliminary data.</text>
</comment>
<gene>
    <name evidence="6" type="ORF">Q8A70_00660</name>
</gene>
<evidence type="ECO:0000313" key="7">
    <source>
        <dbReference type="Proteomes" id="UP001230156"/>
    </source>
</evidence>
<evidence type="ECO:0000259" key="5">
    <source>
        <dbReference type="PROSITE" id="PS50893"/>
    </source>
</evidence>
<feature type="domain" description="ABC transporter" evidence="5">
    <location>
        <begin position="45"/>
        <end position="280"/>
    </location>
</feature>
<dbReference type="InterPro" id="IPR032823">
    <property type="entry name" value="BCA_ABC_TP_C"/>
</dbReference>
<keyword evidence="3 6" id="KW-0067">ATP-binding</keyword>
<dbReference type="Pfam" id="PF12399">
    <property type="entry name" value="BCA_ABC_TP_C"/>
    <property type="match status" value="1"/>
</dbReference>
<dbReference type="Proteomes" id="UP001230156">
    <property type="component" value="Unassembled WGS sequence"/>
</dbReference>
<evidence type="ECO:0000256" key="4">
    <source>
        <dbReference type="SAM" id="MobiDB-lite"/>
    </source>
</evidence>
<keyword evidence="7" id="KW-1185">Reference proteome</keyword>
<sequence length="284" mass="30954">MNLLRKAEVAMPPPPAMSVPGDVPPEQRLLPGVEKKLRPGVKAGLVVQGLSKKFGGIYAVKDVYLDCRIGQIVGLIGPNGAGKTTMMNLISGALRPDSGVVFIDGETVSAASPADCAEAGIARTFQNIRLFKRMTVRQNVEVARITHRRVAKGKESGPGVDEILKLLNLDGLAELKAGNLPYGHQRRVEIARAMALSPRVILLDEPAAGMNEQESRALIGSVQMIRDRFGCGVIVIDHDLKFIMEVSEHLYVMHLGEVIVHGPPEQVRHDERVIEIYLGRKARK</sequence>
<dbReference type="PANTHER" id="PTHR45772:SF7">
    <property type="entry name" value="AMINO ACID ABC TRANSPORTER ATP-BINDING PROTEIN"/>
    <property type="match status" value="1"/>
</dbReference>
<accession>A0ABU0YHL5</accession>
<dbReference type="InterPro" id="IPR027417">
    <property type="entry name" value="P-loop_NTPase"/>
</dbReference>
<keyword evidence="2" id="KW-0547">Nucleotide-binding</keyword>
<dbReference type="PROSITE" id="PS50893">
    <property type="entry name" value="ABC_TRANSPORTER_2"/>
    <property type="match status" value="1"/>
</dbReference>
<dbReference type="InterPro" id="IPR003593">
    <property type="entry name" value="AAA+_ATPase"/>
</dbReference>
<evidence type="ECO:0000256" key="3">
    <source>
        <dbReference type="ARBA" id="ARBA00022840"/>
    </source>
</evidence>
<dbReference type="GO" id="GO:0005524">
    <property type="term" value="F:ATP binding"/>
    <property type="evidence" value="ECO:0007669"/>
    <property type="project" value="UniProtKB-KW"/>
</dbReference>
<reference evidence="7" key="1">
    <citation type="submission" date="2023-08" db="EMBL/GenBank/DDBJ databases">
        <title>Rhodospirillaceae gen. nov., a novel taxon isolated from the Yangtze River Yuezi River estuary sludge.</title>
        <authorList>
            <person name="Ruan L."/>
        </authorList>
    </citation>
    <scope>NUCLEOTIDE SEQUENCE [LARGE SCALE GENOMIC DNA]</scope>
    <source>
        <strain evidence="7">R-7</strain>
    </source>
</reference>
<dbReference type="Pfam" id="PF00005">
    <property type="entry name" value="ABC_tran"/>
    <property type="match status" value="1"/>
</dbReference>
<dbReference type="EMBL" id="JAUYVI010000001">
    <property type="protein sequence ID" value="MDQ7246148.1"/>
    <property type="molecule type" value="Genomic_DNA"/>
</dbReference>
<dbReference type="SUPFAM" id="SSF52540">
    <property type="entry name" value="P-loop containing nucleoside triphosphate hydrolases"/>
    <property type="match status" value="1"/>
</dbReference>
<dbReference type="InterPro" id="IPR003439">
    <property type="entry name" value="ABC_transporter-like_ATP-bd"/>
</dbReference>
<evidence type="ECO:0000256" key="2">
    <source>
        <dbReference type="ARBA" id="ARBA00022741"/>
    </source>
</evidence>
<dbReference type="CDD" id="cd03219">
    <property type="entry name" value="ABC_Mj1267_LivG_branched"/>
    <property type="match status" value="1"/>
</dbReference>
<evidence type="ECO:0000256" key="1">
    <source>
        <dbReference type="ARBA" id="ARBA00022448"/>
    </source>
</evidence>
<dbReference type="Gene3D" id="3.40.50.300">
    <property type="entry name" value="P-loop containing nucleotide triphosphate hydrolases"/>
    <property type="match status" value="1"/>
</dbReference>